<evidence type="ECO:0000313" key="2">
    <source>
        <dbReference type="Proteomes" id="UP000031561"/>
    </source>
</evidence>
<dbReference type="EMBL" id="JTHE03000083">
    <property type="protein sequence ID" value="MCM1983998.1"/>
    <property type="molecule type" value="Genomic_DNA"/>
</dbReference>
<dbReference type="Pfam" id="PF10014">
    <property type="entry name" value="2OG-Fe_Oxy_2"/>
    <property type="match status" value="1"/>
</dbReference>
<comment type="caution">
    <text evidence="1">The sequence shown here is derived from an EMBL/GenBank/DDBJ whole genome shotgun (WGS) entry which is preliminary data.</text>
</comment>
<dbReference type="Gene3D" id="2.60.120.620">
    <property type="entry name" value="q2cbj1_9rhob like domain"/>
    <property type="match status" value="1"/>
</dbReference>
<name>A0ABD4T6C8_9CYAN</name>
<keyword evidence="2" id="KW-1185">Reference proteome</keyword>
<dbReference type="Proteomes" id="UP000031561">
    <property type="component" value="Unassembled WGS sequence"/>
</dbReference>
<protein>
    <submittedName>
        <fullName evidence="1">2OG-Fe dioxygenase family protein</fullName>
    </submittedName>
</protein>
<dbReference type="RefSeq" id="WP_166282861.1">
    <property type="nucleotide sequence ID" value="NZ_JTHE03000083.1"/>
</dbReference>
<dbReference type="AlphaFoldDB" id="A0ABD4T6C8"/>
<organism evidence="1 2">
    <name type="scientific">Lyngbya confervoides BDU141951</name>
    <dbReference type="NCBI Taxonomy" id="1574623"/>
    <lineage>
        <taxon>Bacteria</taxon>
        <taxon>Bacillati</taxon>
        <taxon>Cyanobacteriota</taxon>
        <taxon>Cyanophyceae</taxon>
        <taxon>Oscillatoriophycideae</taxon>
        <taxon>Oscillatoriales</taxon>
        <taxon>Microcoleaceae</taxon>
        <taxon>Lyngbya</taxon>
    </lineage>
</organism>
<sequence length="226" mass="25910">MGRNLLLEQFNCLTDYAVESLNTVDLGKIRTFFNAMPVDPYLAGRYRSRRLSRFQILHHKVHRLDHQPLFQSKAYNPLLGDVYREFAELEEGLVQLPDFHKILLEFFEFCRLCSDHQEIGVHQIRTLSSPFEVGQPAPEGIHRDGVDLVGIFSVTRDHIYGGETSLYRDKSSDPIFTKILNPGELCVFNDHQFFHYTTDIHVTPPAPEGLRDVFVLTCPGLTPPTP</sequence>
<proteinExistence type="predicted"/>
<dbReference type="GO" id="GO:0051213">
    <property type="term" value="F:dioxygenase activity"/>
    <property type="evidence" value="ECO:0007669"/>
    <property type="project" value="UniProtKB-KW"/>
</dbReference>
<reference evidence="1 2" key="1">
    <citation type="journal article" date="2015" name="Genome Announc.">
        <title>Draft Genome Sequence of Filamentous Marine Cyanobacterium Lyngbya confervoides Strain BDU141951.</title>
        <authorList>
            <person name="Chandrababunaidu M.M."/>
            <person name="Sen D."/>
            <person name="Tripathy S."/>
        </authorList>
    </citation>
    <scope>NUCLEOTIDE SEQUENCE [LARGE SCALE GENOMIC DNA]</scope>
    <source>
        <strain evidence="1 2">BDU141951</strain>
    </source>
</reference>
<evidence type="ECO:0000313" key="1">
    <source>
        <dbReference type="EMBL" id="MCM1983998.1"/>
    </source>
</evidence>
<dbReference type="InterPro" id="IPR018724">
    <property type="entry name" value="2OG-Fe_dioxygenase"/>
</dbReference>
<accession>A0ABD4T6C8</accession>
<keyword evidence="1" id="KW-0560">Oxidoreductase</keyword>
<gene>
    <name evidence="1" type="ORF">QQ91_0014335</name>
</gene>
<keyword evidence="1" id="KW-0223">Dioxygenase</keyword>